<dbReference type="STRING" id="698492.A0A0E9NJ25"/>
<feature type="region of interest" description="Disordered" evidence="1">
    <location>
        <begin position="215"/>
        <end position="234"/>
    </location>
</feature>
<comment type="caution">
    <text evidence="3">The sequence shown here is derived from an EMBL/GenBank/DDBJ whole genome shotgun (WGS) entry which is preliminary data.</text>
</comment>
<evidence type="ECO:0000256" key="2">
    <source>
        <dbReference type="SAM" id="Phobius"/>
    </source>
</evidence>
<keyword evidence="2" id="KW-1133">Transmembrane helix</keyword>
<accession>A0A0E9NJ25</accession>
<feature type="transmembrane region" description="Helical" evidence="2">
    <location>
        <begin position="249"/>
        <end position="269"/>
    </location>
</feature>
<dbReference type="GO" id="GO:0005829">
    <property type="term" value="C:cytosol"/>
    <property type="evidence" value="ECO:0007669"/>
    <property type="project" value="TreeGrafter"/>
</dbReference>
<reference evidence="3 4" key="3">
    <citation type="journal article" date="2015" name="Genome Announc.">
        <title>Draft Genome Sequence of the Archiascomycetous Yeast Saitoella complicata.</title>
        <authorList>
            <person name="Yamauchi K."/>
            <person name="Kondo S."/>
            <person name="Hamamoto M."/>
            <person name="Takahashi Y."/>
            <person name="Ogura Y."/>
            <person name="Hayashi T."/>
            <person name="Nishida H."/>
        </authorList>
    </citation>
    <scope>NUCLEOTIDE SEQUENCE [LARGE SCALE GENOMIC DNA]</scope>
    <source>
        <strain evidence="3 4">NRRL Y-17804</strain>
    </source>
</reference>
<dbReference type="OMA" id="WNGYNRM"/>
<proteinExistence type="predicted"/>
<dbReference type="AlphaFoldDB" id="A0A0E9NJ25"/>
<dbReference type="GO" id="GO:0005634">
    <property type="term" value="C:nucleus"/>
    <property type="evidence" value="ECO:0007669"/>
    <property type="project" value="TreeGrafter"/>
</dbReference>
<keyword evidence="4" id="KW-1185">Reference proteome</keyword>
<name>A0A0E9NJ25_SAICN</name>
<protein>
    <recommendedName>
        <fullName evidence="5">Inclusion body clearance protein IML2</fullName>
    </recommendedName>
</protein>
<feature type="compositionally biased region" description="Polar residues" evidence="1">
    <location>
        <begin position="8"/>
        <end position="19"/>
    </location>
</feature>
<sequence length="657" mass="73248">MFKKLWGSSASTPASSTNLKLMESSEEDREALRQTLAGMDALMNDQLDEADRYMNMGSSVYHMLGRAAVQFLKGIIGGEQEILKAAGRKVLEAEAAADKEQRKAIAEGRPAGKYPPGTEFSLVRADALLMSSLVGFTTESMVESMKAAFNIRKAYGLFAKNYEIITGGQQIAVLGAAGVDGTAMSPEEESETVNALTDATQESLHLHHQPSNISIKTASSTGSKRRNTKASPAVDASFRGKEGDEQMNGLIYAGTLSGLGIFILIISLLPTSLNKILSIIGFRGDRKQALQLLWDSAPVPNVYGAIATLTLLEYYNAISSCDIVDDELFEERRKTLEMLALTKVRYPKSGMWGLQETRAMAQQGKLYEALDRLEQPMTFQMKQVEVLWTYEHALNLLYALRFEEAAQKMLHLSSISEWSHAIYTFFAGCCYVELYRQALLDNDTEAAARCAKEADALLTKVPGLVGKKTFMSKPMPLEVFVQRKIKRWQARVGSKGQLVDGVGVSPLMEFVWINNGWVRMASDKQLLEKSQRMIKYRDASKWQMEDDADEMVVRDMLTAVVMRYSGDLRGAREILEQRVVHTEKAIFYTSKDKDEYCIPGGYYELAVCLWEGQKEAKGAAAARQWLIKARDYGQNYDIANRVDVRIQAGLSILKKYP</sequence>
<organism evidence="3 4">
    <name type="scientific">Saitoella complicata (strain BCRC 22490 / CBS 7301 / JCM 7358 / NBRC 10748 / NRRL Y-17804)</name>
    <dbReference type="NCBI Taxonomy" id="698492"/>
    <lineage>
        <taxon>Eukaryota</taxon>
        <taxon>Fungi</taxon>
        <taxon>Dikarya</taxon>
        <taxon>Ascomycota</taxon>
        <taxon>Taphrinomycotina</taxon>
        <taxon>Taphrinomycotina incertae sedis</taxon>
        <taxon>Saitoella</taxon>
    </lineage>
</organism>
<feature type="region of interest" description="Disordered" evidence="1">
    <location>
        <begin position="1"/>
        <end position="25"/>
    </location>
</feature>
<dbReference type="PANTHER" id="PTHR31859">
    <property type="entry name" value="TETRATRICOPEPTIDE REPEAT PROTEIN 39 FAMILY MEMBER"/>
    <property type="match status" value="1"/>
</dbReference>
<evidence type="ECO:0008006" key="5">
    <source>
        <dbReference type="Google" id="ProtNLM"/>
    </source>
</evidence>
<dbReference type="Pfam" id="PF10300">
    <property type="entry name" value="Iml2-TPR_39"/>
    <property type="match status" value="1"/>
</dbReference>
<dbReference type="Proteomes" id="UP000033140">
    <property type="component" value="Unassembled WGS sequence"/>
</dbReference>
<dbReference type="InterPro" id="IPR019412">
    <property type="entry name" value="IML2/TPR_39"/>
</dbReference>
<gene>
    <name evidence="3" type="ORF">G7K_3540-t1</name>
</gene>
<dbReference type="RefSeq" id="XP_019027157.1">
    <property type="nucleotide sequence ID" value="XM_019166583.1"/>
</dbReference>
<reference evidence="3 4" key="1">
    <citation type="journal article" date="2011" name="J. Gen. Appl. Microbiol.">
        <title>Draft genome sequencing of the enigmatic yeast Saitoella complicata.</title>
        <authorList>
            <person name="Nishida H."/>
            <person name="Hamamoto M."/>
            <person name="Sugiyama J."/>
        </authorList>
    </citation>
    <scope>NUCLEOTIDE SEQUENCE [LARGE SCALE GENOMIC DNA]</scope>
    <source>
        <strain evidence="3 4">NRRL Y-17804</strain>
    </source>
</reference>
<dbReference type="OrthoDB" id="2154985at2759"/>
<dbReference type="EMBL" id="BACD03000022">
    <property type="protein sequence ID" value="GAO49390.1"/>
    <property type="molecule type" value="Genomic_DNA"/>
</dbReference>
<dbReference type="GO" id="GO:0005741">
    <property type="term" value="C:mitochondrial outer membrane"/>
    <property type="evidence" value="ECO:0007669"/>
    <property type="project" value="TreeGrafter"/>
</dbReference>
<keyword evidence="2" id="KW-0812">Transmembrane</keyword>
<dbReference type="PANTHER" id="PTHR31859:SF1">
    <property type="entry name" value="TETRATRICOPEPTIDE REPEAT PROTEIN 39C"/>
    <property type="match status" value="1"/>
</dbReference>
<keyword evidence="2" id="KW-0472">Membrane</keyword>
<evidence type="ECO:0000256" key="1">
    <source>
        <dbReference type="SAM" id="MobiDB-lite"/>
    </source>
</evidence>
<reference evidence="3 4" key="2">
    <citation type="journal article" date="2014" name="J. Gen. Appl. Microbiol.">
        <title>The early diverging ascomycetous budding yeast Saitoella complicata has three histone deacetylases belonging to the Clr6, Hos2, and Rpd3 lineages.</title>
        <authorList>
            <person name="Nishida H."/>
            <person name="Matsumoto T."/>
            <person name="Kondo S."/>
            <person name="Hamamoto M."/>
            <person name="Yoshikawa H."/>
        </authorList>
    </citation>
    <scope>NUCLEOTIDE SEQUENCE [LARGE SCALE GENOMIC DNA]</scope>
    <source>
        <strain evidence="3 4">NRRL Y-17804</strain>
    </source>
</reference>
<evidence type="ECO:0000313" key="4">
    <source>
        <dbReference type="Proteomes" id="UP000033140"/>
    </source>
</evidence>
<evidence type="ECO:0000313" key="3">
    <source>
        <dbReference type="EMBL" id="GAO49390.1"/>
    </source>
</evidence>